<geneLocation type="plasmid" evidence="2">
    <name>p1-AD2</name>
</geneLocation>
<keyword evidence="1" id="KW-0472">Membrane</keyword>
<gene>
    <name evidence="2" type="ORF">RADP37_05409</name>
</gene>
<reference evidence="2" key="1">
    <citation type="submission" date="2017-12" db="EMBL/GenBank/DDBJ databases">
        <authorList>
            <person name="Martens C."/>
            <person name="Dahlstrom E."/>
            <person name="Barbian K."/>
            <person name="Sykora L."/>
            <person name="Ricklefs S."/>
            <person name="Bruno D."/>
            <person name="Anzick I."/>
            <person name="Myles I."/>
            <person name="Datta S.K."/>
        </authorList>
    </citation>
    <scope>NUCLEOTIDE SEQUENCE</scope>
    <source>
        <strain evidence="2">AD2</strain>
        <plasmid evidence="2">p1-AD2</plasmid>
    </source>
</reference>
<accession>A0A4Y1MQR3</accession>
<sequence length="55" mass="5925">MAHPLPRDRRGRFVSRRRRSNRVALLVAQIGTAASLTAIAIAVPYALGGLILGML</sequence>
<proteinExistence type="predicted"/>
<evidence type="ECO:0000256" key="1">
    <source>
        <dbReference type="SAM" id="Phobius"/>
    </source>
</evidence>
<protein>
    <submittedName>
        <fullName evidence="2">Uncharacterized protein</fullName>
    </submittedName>
</protein>
<keyword evidence="1" id="KW-1133">Transmembrane helix</keyword>
<name>A0A4Y1MQR3_9PROT</name>
<keyword evidence="1" id="KW-0812">Transmembrane</keyword>
<organism evidence="2">
    <name type="scientific">Roseomonas mucosa</name>
    <dbReference type="NCBI Taxonomy" id="207340"/>
    <lineage>
        <taxon>Bacteria</taxon>
        <taxon>Pseudomonadati</taxon>
        <taxon>Pseudomonadota</taxon>
        <taxon>Alphaproteobacteria</taxon>
        <taxon>Acetobacterales</taxon>
        <taxon>Roseomonadaceae</taxon>
        <taxon>Roseomonas</taxon>
    </lineage>
</organism>
<evidence type="ECO:0000313" key="2">
    <source>
        <dbReference type="EMBL" id="AWV20332.1"/>
    </source>
</evidence>
<dbReference type="RefSeq" id="WP_168550273.1">
    <property type="nucleotide sequence ID" value="NZ_CP025188.1"/>
</dbReference>
<keyword evidence="2" id="KW-0614">Plasmid</keyword>
<dbReference type="EMBL" id="CP025188">
    <property type="protein sequence ID" value="AWV20332.1"/>
    <property type="molecule type" value="Genomic_DNA"/>
</dbReference>
<dbReference type="AlphaFoldDB" id="A0A4Y1MQR3"/>
<feature type="transmembrane region" description="Helical" evidence="1">
    <location>
        <begin position="21"/>
        <end position="47"/>
    </location>
</feature>